<dbReference type="RefSeq" id="WP_348263534.1">
    <property type="nucleotide sequence ID" value="NZ_CP121196.1"/>
</dbReference>
<keyword evidence="1" id="KW-1133">Transmembrane helix</keyword>
<dbReference type="AlphaFoldDB" id="A0AAU7DL07"/>
<organism evidence="2">
    <name type="scientific">Telmatobacter sp. DSM 110680</name>
    <dbReference type="NCBI Taxonomy" id="3036704"/>
    <lineage>
        <taxon>Bacteria</taxon>
        <taxon>Pseudomonadati</taxon>
        <taxon>Acidobacteriota</taxon>
        <taxon>Terriglobia</taxon>
        <taxon>Terriglobales</taxon>
        <taxon>Acidobacteriaceae</taxon>
        <taxon>Telmatobacter</taxon>
    </lineage>
</organism>
<evidence type="ECO:0000256" key="1">
    <source>
        <dbReference type="SAM" id="Phobius"/>
    </source>
</evidence>
<evidence type="ECO:0000313" key="2">
    <source>
        <dbReference type="EMBL" id="XBH18310.1"/>
    </source>
</evidence>
<sequence>MDDHYHQSRLLATLKQSYADKRNTLTWALLIWAVTGTAFALFLPFEATMVRSVGVAVGWSAIHLIRRM</sequence>
<reference evidence="2" key="1">
    <citation type="submission" date="2023-03" db="EMBL/GenBank/DDBJ databases">
        <title>Edaphobacter sp.</title>
        <authorList>
            <person name="Huber K.J."/>
            <person name="Papendorf J."/>
            <person name="Pilke C."/>
            <person name="Bunk B."/>
            <person name="Sproeer C."/>
            <person name="Pester M."/>
        </authorList>
    </citation>
    <scope>NUCLEOTIDE SEQUENCE</scope>
    <source>
        <strain evidence="2">DSM 110680</strain>
    </source>
</reference>
<feature type="transmembrane region" description="Helical" evidence="1">
    <location>
        <begin position="24"/>
        <end position="43"/>
    </location>
</feature>
<name>A0AAU7DL07_9BACT</name>
<keyword evidence="1" id="KW-0472">Membrane</keyword>
<keyword evidence="1" id="KW-0812">Transmembrane</keyword>
<protein>
    <submittedName>
        <fullName evidence="2">Uncharacterized protein</fullName>
    </submittedName>
</protein>
<dbReference type="EMBL" id="CP121196">
    <property type="protein sequence ID" value="XBH18310.1"/>
    <property type="molecule type" value="Genomic_DNA"/>
</dbReference>
<gene>
    <name evidence="2" type="ORF">P8935_03020</name>
</gene>
<accession>A0AAU7DL07</accession>
<proteinExistence type="predicted"/>